<accession>A0A3P1BG53</accession>
<reference evidence="1 2" key="1">
    <citation type="submission" date="2018-11" db="EMBL/GenBank/DDBJ databases">
        <authorList>
            <person name="Zhou Z."/>
            <person name="Wang G."/>
        </authorList>
    </citation>
    <scope>NUCLEOTIDE SEQUENCE [LARGE SCALE GENOMIC DNA]</scope>
    <source>
        <strain evidence="1 2">KCTC52004</strain>
    </source>
</reference>
<evidence type="ECO:0000313" key="1">
    <source>
        <dbReference type="EMBL" id="RRB00069.1"/>
    </source>
</evidence>
<gene>
    <name evidence="1" type="ORF">EHT25_25940</name>
</gene>
<dbReference type="AlphaFoldDB" id="A0A3P1BG53"/>
<evidence type="ECO:0008006" key="3">
    <source>
        <dbReference type="Google" id="ProtNLM"/>
    </source>
</evidence>
<evidence type="ECO:0000313" key="2">
    <source>
        <dbReference type="Proteomes" id="UP000271925"/>
    </source>
</evidence>
<dbReference type="RefSeq" id="WP_124878100.1">
    <property type="nucleotide sequence ID" value="NZ_RQJO01000011.1"/>
</dbReference>
<proteinExistence type="predicted"/>
<name>A0A3P1BG53_9BACT</name>
<dbReference type="Proteomes" id="UP000271925">
    <property type="component" value="Unassembled WGS sequence"/>
</dbReference>
<protein>
    <recommendedName>
        <fullName evidence="3">Outer membrane protein beta-barrel domain-containing protein</fullName>
    </recommendedName>
</protein>
<comment type="caution">
    <text evidence="1">The sequence shown here is derived from an EMBL/GenBank/DDBJ whole genome shotgun (WGS) entry which is preliminary data.</text>
</comment>
<dbReference type="EMBL" id="RQJO01000011">
    <property type="protein sequence ID" value="RRB00069.1"/>
    <property type="molecule type" value="Genomic_DNA"/>
</dbReference>
<sequence>MKTIALLLVGILIQSDELIAQSNTFRIGLNAVPLANRTIELNASLTGKGVLEFYGHGGYTLPGFYAKDKNDFSSRYWEGTGGGAYLRIGARTFLNKTGQLRLFLGTHLTAGYLQQAEKSTTVIKCFIGPCPPLVGEGKNEQYSLSAGITAGVKVNILPRFTLDLGVLANRFLFEKPDLNNPDMYIPGYGRKPVQAVASVQYILKGR</sequence>
<organism evidence="1 2">
    <name type="scientific">Larkinella rosea</name>
    <dbReference type="NCBI Taxonomy" id="2025312"/>
    <lineage>
        <taxon>Bacteria</taxon>
        <taxon>Pseudomonadati</taxon>
        <taxon>Bacteroidota</taxon>
        <taxon>Cytophagia</taxon>
        <taxon>Cytophagales</taxon>
        <taxon>Spirosomataceae</taxon>
        <taxon>Larkinella</taxon>
    </lineage>
</organism>
<keyword evidence="2" id="KW-1185">Reference proteome</keyword>